<evidence type="ECO:0000313" key="1">
    <source>
        <dbReference type="EMBL" id="KAK7043471.1"/>
    </source>
</evidence>
<protein>
    <submittedName>
        <fullName evidence="1">Uncharacterized protein</fullName>
    </submittedName>
</protein>
<dbReference type="AlphaFoldDB" id="A0AAW0CWE6"/>
<sequence length="245" mass="27385">MARKLCSCYLGAASSRLANCQSMRSLNPSCMPRWTFRSCIHFTWTWVLPRPVYLTESLLRIYVSLFSVDRGQGERLPDFLAPCSKLESLEIECSHMGRAALLDTLLVLPKTMLHIKLHEFAYGSGVPKTVDDEALALLTLTAAQRCCPSLESLTLVCSSKISDAALKRFVLSRISTGEGEFAGNPSSLKRLRSHMPRDKEVDLKVDLKQYIDAGLDLEIIYRPPINQDSSPWYGTTDAPNSWQPA</sequence>
<dbReference type="Gene3D" id="3.80.10.10">
    <property type="entry name" value="Ribonuclease Inhibitor"/>
    <property type="match status" value="1"/>
</dbReference>
<keyword evidence="2" id="KW-1185">Reference proteome</keyword>
<accession>A0AAW0CWE6</accession>
<evidence type="ECO:0000313" key="2">
    <source>
        <dbReference type="Proteomes" id="UP001362999"/>
    </source>
</evidence>
<dbReference type="EMBL" id="JAWWNJ010000012">
    <property type="protein sequence ID" value="KAK7043471.1"/>
    <property type="molecule type" value="Genomic_DNA"/>
</dbReference>
<proteinExistence type="predicted"/>
<dbReference type="SUPFAM" id="SSF52047">
    <property type="entry name" value="RNI-like"/>
    <property type="match status" value="1"/>
</dbReference>
<dbReference type="Proteomes" id="UP001362999">
    <property type="component" value="Unassembled WGS sequence"/>
</dbReference>
<reference evidence="1 2" key="1">
    <citation type="journal article" date="2024" name="J Genomics">
        <title>Draft genome sequencing and assembly of Favolaschia claudopus CIRM-BRFM 2984 isolated from oak limbs.</title>
        <authorList>
            <person name="Navarro D."/>
            <person name="Drula E."/>
            <person name="Chaduli D."/>
            <person name="Cazenave R."/>
            <person name="Ahrendt S."/>
            <person name="Wang J."/>
            <person name="Lipzen A."/>
            <person name="Daum C."/>
            <person name="Barry K."/>
            <person name="Grigoriev I.V."/>
            <person name="Favel A."/>
            <person name="Rosso M.N."/>
            <person name="Martin F."/>
        </authorList>
    </citation>
    <scope>NUCLEOTIDE SEQUENCE [LARGE SCALE GENOMIC DNA]</scope>
    <source>
        <strain evidence="1 2">CIRM-BRFM 2984</strain>
    </source>
</reference>
<comment type="caution">
    <text evidence="1">The sequence shown here is derived from an EMBL/GenBank/DDBJ whole genome shotgun (WGS) entry which is preliminary data.</text>
</comment>
<gene>
    <name evidence="1" type="ORF">R3P38DRAFT_245866</name>
</gene>
<organism evidence="1 2">
    <name type="scientific">Favolaschia claudopus</name>
    <dbReference type="NCBI Taxonomy" id="2862362"/>
    <lineage>
        <taxon>Eukaryota</taxon>
        <taxon>Fungi</taxon>
        <taxon>Dikarya</taxon>
        <taxon>Basidiomycota</taxon>
        <taxon>Agaricomycotina</taxon>
        <taxon>Agaricomycetes</taxon>
        <taxon>Agaricomycetidae</taxon>
        <taxon>Agaricales</taxon>
        <taxon>Marasmiineae</taxon>
        <taxon>Mycenaceae</taxon>
        <taxon>Favolaschia</taxon>
    </lineage>
</organism>
<name>A0AAW0CWE6_9AGAR</name>
<dbReference type="InterPro" id="IPR032675">
    <property type="entry name" value="LRR_dom_sf"/>
</dbReference>